<keyword evidence="11" id="KW-1133">Transmembrane helix</keyword>
<evidence type="ECO:0000256" key="1">
    <source>
        <dbReference type="ARBA" id="ARBA00001946"/>
    </source>
</evidence>
<keyword evidence="6" id="KW-0547">Nucleotide-binding</keyword>
<dbReference type="RefSeq" id="WP_144388718.1">
    <property type="nucleotide sequence ID" value="NZ_CANNCB010000035.1"/>
</dbReference>
<dbReference type="NCBIfam" id="TIGR00254">
    <property type="entry name" value="GGDEF"/>
    <property type="match status" value="1"/>
</dbReference>
<keyword evidence="4" id="KW-0597">Phosphoprotein</keyword>
<dbReference type="FunFam" id="3.30.70.270:FF:000001">
    <property type="entry name" value="Diguanylate cyclase domain protein"/>
    <property type="match status" value="1"/>
</dbReference>
<feature type="transmembrane region" description="Helical" evidence="11">
    <location>
        <begin position="355"/>
        <end position="375"/>
    </location>
</feature>
<dbReference type="InterPro" id="IPR000160">
    <property type="entry name" value="GGDEF_dom"/>
</dbReference>
<keyword evidence="5" id="KW-0808">Transferase</keyword>
<dbReference type="PROSITE" id="PS50887">
    <property type="entry name" value="GGDEF"/>
    <property type="match status" value="1"/>
</dbReference>
<dbReference type="Pfam" id="PF21623">
    <property type="entry name" value="HK_sensor_dom_bact"/>
    <property type="match status" value="1"/>
</dbReference>
<dbReference type="Gene3D" id="3.30.70.270">
    <property type="match status" value="1"/>
</dbReference>
<feature type="domain" description="GGDEF" evidence="13">
    <location>
        <begin position="543"/>
        <end position="675"/>
    </location>
</feature>
<evidence type="ECO:0000256" key="3">
    <source>
        <dbReference type="ARBA" id="ARBA00012528"/>
    </source>
</evidence>
<dbReference type="GO" id="GO:0052621">
    <property type="term" value="F:diguanylate cyclase activity"/>
    <property type="evidence" value="ECO:0007669"/>
    <property type="project" value="UniProtKB-EC"/>
</dbReference>
<dbReference type="CDD" id="cd00130">
    <property type="entry name" value="PAS"/>
    <property type="match status" value="1"/>
</dbReference>
<dbReference type="SUPFAM" id="SSF103190">
    <property type="entry name" value="Sensory domain-like"/>
    <property type="match status" value="2"/>
</dbReference>
<dbReference type="InterPro" id="IPR048760">
    <property type="entry name" value="VP0354-like_sensor_dom"/>
</dbReference>
<dbReference type="GO" id="GO:0000160">
    <property type="term" value="P:phosphorelay signal transduction system"/>
    <property type="evidence" value="ECO:0007669"/>
    <property type="project" value="UniProtKB-KW"/>
</dbReference>
<dbReference type="GO" id="GO:1902201">
    <property type="term" value="P:negative regulation of bacterial-type flagellum-dependent cell motility"/>
    <property type="evidence" value="ECO:0007669"/>
    <property type="project" value="TreeGrafter"/>
</dbReference>
<gene>
    <name evidence="14" type="ORF">FOF44_13395</name>
</gene>
<dbReference type="NCBIfam" id="TIGR00229">
    <property type="entry name" value="sensory_box"/>
    <property type="match status" value="1"/>
</dbReference>
<dbReference type="Gene3D" id="3.30.450.20">
    <property type="entry name" value="PAS domain"/>
    <property type="match status" value="3"/>
</dbReference>
<evidence type="ECO:0000259" key="12">
    <source>
        <dbReference type="PROSITE" id="PS50112"/>
    </source>
</evidence>
<reference evidence="14 15" key="1">
    <citation type="submission" date="2019-07" db="EMBL/GenBank/DDBJ databases">
        <title>The draft genome sequence of Vibrio algivorus M1486.</title>
        <authorList>
            <person name="Meng X."/>
        </authorList>
    </citation>
    <scope>NUCLEOTIDE SEQUENCE [LARGE SCALE GENOMIC DNA]</scope>
    <source>
        <strain evidence="14 15">M1486</strain>
    </source>
</reference>
<comment type="subcellular location">
    <subcellularLocation>
        <location evidence="2">Cell inner membrane</location>
    </subcellularLocation>
</comment>
<keyword evidence="11" id="KW-0472">Membrane</keyword>
<evidence type="ECO:0000256" key="7">
    <source>
        <dbReference type="ARBA" id="ARBA00022777"/>
    </source>
</evidence>
<evidence type="ECO:0000313" key="14">
    <source>
        <dbReference type="EMBL" id="TVO34549.1"/>
    </source>
</evidence>
<dbReference type="GO" id="GO:0005886">
    <property type="term" value="C:plasma membrane"/>
    <property type="evidence" value="ECO:0007669"/>
    <property type="project" value="UniProtKB-SubCell"/>
</dbReference>
<dbReference type="PANTHER" id="PTHR45138">
    <property type="entry name" value="REGULATORY COMPONENTS OF SENSORY TRANSDUCTION SYSTEM"/>
    <property type="match status" value="1"/>
</dbReference>
<dbReference type="GO" id="GO:0016301">
    <property type="term" value="F:kinase activity"/>
    <property type="evidence" value="ECO:0007669"/>
    <property type="project" value="UniProtKB-KW"/>
</dbReference>
<dbReference type="Proteomes" id="UP000319828">
    <property type="component" value="Unassembled WGS sequence"/>
</dbReference>
<dbReference type="EC" id="2.7.7.65" evidence="3"/>
<dbReference type="EMBL" id="VMKJ01000030">
    <property type="protein sequence ID" value="TVO34549.1"/>
    <property type="molecule type" value="Genomic_DNA"/>
</dbReference>
<comment type="catalytic activity">
    <reaction evidence="10">
        <text>2 GTP = 3',3'-c-di-GMP + 2 diphosphate</text>
        <dbReference type="Rhea" id="RHEA:24898"/>
        <dbReference type="ChEBI" id="CHEBI:33019"/>
        <dbReference type="ChEBI" id="CHEBI:37565"/>
        <dbReference type="ChEBI" id="CHEBI:58805"/>
        <dbReference type="EC" id="2.7.7.65"/>
    </reaction>
</comment>
<dbReference type="GO" id="GO:0005524">
    <property type="term" value="F:ATP binding"/>
    <property type="evidence" value="ECO:0007669"/>
    <property type="project" value="UniProtKB-KW"/>
</dbReference>
<keyword evidence="11" id="KW-0812">Transmembrane</keyword>
<name>A0A557P1N8_9VIBR</name>
<organism evidence="14 15">
    <name type="scientific">Vibrio algivorus</name>
    <dbReference type="NCBI Taxonomy" id="1667024"/>
    <lineage>
        <taxon>Bacteria</taxon>
        <taxon>Pseudomonadati</taxon>
        <taxon>Pseudomonadota</taxon>
        <taxon>Gammaproteobacteria</taxon>
        <taxon>Vibrionales</taxon>
        <taxon>Vibrionaceae</taxon>
        <taxon>Vibrio</taxon>
    </lineage>
</organism>
<evidence type="ECO:0000256" key="5">
    <source>
        <dbReference type="ARBA" id="ARBA00022679"/>
    </source>
</evidence>
<evidence type="ECO:0000256" key="8">
    <source>
        <dbReference type="ARBA" id="ARBA00022840"/>
    </source>
</evidence>
<evidence type="ECO:0000256" key="10">
    <source>
        <dbReference type="ARBA" id="ARBA00034247"/>
    </source>
</evidence>
<sequence>MPQLDTTFSRLEDDELKDKRVQTNILKRFSLIWIVFSLACLGLGVYWYNTYTQSLENKLLAQEEAFVATTKNALQKEMKVQLTVLHMVSKSKVITDYMDHPTEQDSKNIATLFSNLTQAFQYYDQIRLFDLQGNELIRVDYDDGISTQANVSQLQNKSLRYYFEESLSLKPKEIYVSQMDLNVENGNIEIPYKPTLRFATQVLDKNGKPIAIVMLNYMANDLLENFRHQSKLRINGQGMIIDAQGYWLSNHDRSNEWGHSRGEPGKDFEQRYPLAWPAISANDSGLLKTRKGLFRYQNIEPLDFSAIETPELNTLTSQSFPVPESSIANTNWKLVIFLPNETIHENSLFYNPIRQLILCLLYFLSSLLIFLLISYSEQKKFRRKKHRRISVELHDLYENAPCGYHSLNDNGIITRINNTELKWLGYERDEVLGYSYKKFLTPASQAIFDKFLTTLINKQSIENAVLEIQTKSGKTFFASTSAVALLNKGNFALARASTFDISDRIQLEKRLEFLANTDVLTGISNRRHFFEQVEPLFETTHPKPLSLLMMDVDHFKKVNDNYGHDAGDVVLKHIASTISQHLKPNDIFARLGGEEFVVLSSMDREQSTLLAETVRKSIEQASICVTSTLTLKITLSIGLSTQLNHEADIDEMLKQADIALYQAKENGRNRVEVVE</sequence>
<dbReference type="SMART" id="SM00091">
    <property type="entry name" value="PAS"/>
    <property type="match status" value="1"/>
</dbReference>
<dbReference type="InterPro" id="IPR000014">
    <property type="entry name" value="PAS"/>
</dbReference>
<dbReference type="CDD" id="cd01949">
    <property type="entry name" value="GGDEF"/>
    <property type="match status" value="1"/>
</dbReference>
<dbReference type="SUPFAM" id="SSF55073">
    <property type="entry name" value="Nucleotide cyclase"/>
    <property type="match status" value="1"/>
</dbReference>
<dbReference type="SUPFAM" id="SSF55785">
    <property type="entry name" value="PYP-like sensor domain (PAS domain)"/>
    <property type="match status" value="1"/>
</dbReference>
<proteinExistence type="predicted"/>
<feature type="domain" description="PAS" evidence="12">
    <location>
        <begin position="389"/>
        <end position="459"/>
    </location>
</feature>
<feature type="transmembrane region" description="Helical" evidence="11">
    <location>
        <begin position="29"/>
        <end position="48"/>
    </location>
</feature>
<keyword evidence="8" id="KW-0067">ATP-binding</keyword>
<comment type="cofactor">
    <cofactor evidence="1">
        <name>Mg(2+)</name>
        <dbReference type="ChEBI" id="CHEBI:18420"/>
    </cofactor>
</comment>
<dbReference type="InterPro" id="IPR029151">
    <property type="entry name" value="Sensor-like_sf"/>
</dbReference>
<dbReference type="Pfam" id="PF13426">
    <property type="entry name" value="PAS_9"/>
    <property type="match status" value="1"/>
</dbReference>
<evidence type="ECO:0000259" key="13">
    <source>
        <dbReference type="PROSITE" id="PS50887"/>
    </source>
</evidence>
<evidence type="ECO:0000313" key="15">
    <source>
        <dbReference type="Proteomes" id="UP000319828"/>
    </source>
</evidence>
<keyword evidence="9" id="KW-0902">Two-component regulatory system</keyword>
<keyword evidence="7" id="KW-0418">Kinase</keyword>
<evidence type="ECO:0000256" key="2">
    <source>
        <dbReference type="ARBA" id="ARBA00004533"/>
    </source>
</evidence>
<protein>
    <recommendedName>
        <fullName evidence="3">diguanylate cyclase</fullName>
        <ecNumber evidence="3">2.7.7.65</ecNumber>
    </recommendedName>
</protein>
<accession>A0A557P1N8</accession>
<dbReference type="OrthoDB" id="9812260at2"/>
<evidence type="ECO:0000256" key="11">
    <source>
        <dbReference type="SAM" id="Phobius"/>
    </source>
</evidence>
<evidence type="ECO:0000256" key="9">
    <source>
        <dbReference type="ARBA" id="ARBA00023012"/>
    </source>
</evidence>
<dbReference type="Pfam" id="PF00990">
    <property type="entry name" value="GGDEF"/>
    <property type="match status" value="1"/>
</dbReference>
<dbReference type="GO" id="GO:0043709">
    <property type="term" value="P:cell adhesion involved in single-species biofilm formation"/>
    <property type="evidence" value="ECO:0007669"/>
    <property type="project" value="TreeGrafter"/>
</dbReference>
<evidence type="ECO:0000256" key="4">
    <source>
        <dbReference type="ARBA" id="ARBA00022553"/>
    </source>
</evidence>
<evidence type="ECO:0000256" key="6">
    <source>
        <dbReference type="ARBA" id="ARBA00022741"/>
    </source>
</evidence>
<dbReference type="InterPro" id="IPR043128">
    <property type="entry name" value="Rev_trsase/Diguanyl_cyclase"/>
</dbReference>
<dbReference type="InterPro" id="IPR029787">
    <property type="entry name" value="Nucleotide_cyclase"/>
</dbReference>
<comment type="caution">
    <text evidence="14">The sequence shown here is derived from an EMBL/GenBank/DDBJ whole genome shotgun (WGS) entry which is preliminary data.</text>
</comment>
<dbReference type="PROSITE" id="PS50112">
    <property type="entry name" value="PAS"/>
    <property type="match status" value="1"/>
</dbReference>
<dbReference type="AlphaFoldDB" id="A0A557P1N8"/>
<dbReference type="PANTHER" id="PTHR45138:SF9">
    <property type="entry name" value="DIGUANYLATE CYCLASE DGCM-RELATED"/>
    <property type="match status" value="1"/>
</dbReference>
<dbReference type="InterPro" id="IPR035965">
    <property type="entry name" value="PAS-like_dom_sf"/>
</dbReference>
<dbReference type="InterPro" id="IPR050469">
    <property type="entry name" value="Diguanylate_Cyclase"/>
</dbReference>
<dbReference type="SMART" id="SM00267">
    <property type="entry name" value="GGDEF"/>
    <property type="match status" value="1"/>
</dbReference>